<dbReference type="EMBL" id="JAAQVJ010000008">
    <property type="protein sequence ID" value="KAF3900821.1"/>
    <property type="molecule type" value="Genomic_DNA"/>
</dbReference>
<evidence type="ECO:0000313" key="3">
    <source>
        <dbReference type="Proteomes" id="UP000749309"/>
    </source>
</evidence>
<feature type="region of interest" description="Disordered" evidence="1">
    <location>
        <begin position="1"/>
        <end position="29"/>
    </location>
</feature>
<feature type="compositionally biased region" description="Basic and acidic residues" evidence="1">
    <location>
        <begin position="1"/>
        <end position="25"/>
    </location>
</feature>
<protein>
    <submittedName>
        <fullName evidence="2">Uncharacterized protein</fullName>
    </submittedName>
</protein>
<dbReference type="AlphaFoldDB" id="A0A9P5CXX5"/>
<feature type="region of interest" description="Disordered" evidence="1">
    <location>
        <begin position="41"/>
        <end position="74"/>
    </location>
</feature>
<name>A0A9P5CXX5_9EURO</name>
<dbReference type="Proteomes" id="UP000749309">
    <property type="component" value="Unassembled WGS sequence"/>
</dbReference>
<evidence type="ECO:0000313" key="2">
    <source>
        <dbReference type="EMBL" id="KAF3900821.1"/>
    </source>
</evidence>
<accession>A0A9P5CXX5</accession>
<sequence>MIWQTAKDRERGDGDGEEDERKQSQLEDMLSGRLADIKSIQPLQHRDQYLHPQLPIGHPISSQDGASDSEPSTKACEAVAITARVRHLHGRL</sequence>
<proteinExistence type="predicted"/>
<reference evidence="2" key="1">
    <citation type="submission" date="2020-03" db="EMBL/GenBank/DDBJ databases">
        <title>Whole Genome Sequence of Trichophyton interdigitale from India.</title>
        <authorList>
            <person name="Kumar P."/>
        </authorList>
    </citation>
    <scope>NUCLEOTIDE SEQUENCE</scope>
    <source>
        <strain evidence="2">UCMS-IGIB-CI14</strain>
    </source>
</reference>
<gene>
    <name evidence="2" type="ORF">GY632_0451</name>
</gene>
<feature type="compositionally biased region" description="Polar residues" evidence="1">
    <location>
        <begin position="60"/>
        <end position="72"/>
    </location>
</feature>
<comment type="caution">
    <text evidence="2">The sequence shown here is derived from an EMBL/GenBank/DDBJ whole genome shotgun (WGS) entry which is preliminary data.</text>
</comment>
<organism evidence="2 3">
    <name type="scientific">Trichophyton interdigitale</name>
    <dbReference type="NCBI Taxonomy" id="101480"/>
    <lineage>
        <taxon>Eukaryota</taxon>
        <taxon>Fungi</taxon>
        <taxon>Dikarya</taxon>
        <taxon>Ascomycota</taxon>
        <taxon>Pezizomycotina</taxon>
        <taxon>Eurotiomycetes</taxon>
        <taxon>Eurotiomycetidae</taxon>
        <taxon>Onygenales</taxon>
        <taxon>Arthrodermataceae</taxon>
        <taxon>Trichophyton</taxon>
    </lineage>
</organism>
<evidence type="ECO:0000256" key="1">
    <source>
        <dbReference type="SAM" id="MobiDB-lite"/>
    </source>
</evidence>